<dbReference type="GO" id="GO:0000976">
    <property type="term" value="F:transcription cis-regulatory region binding"/>
    <property type="evidence" value="ECO:0007669"/>
    <property type="project" value="TreeGrafter"/>
</dbReference>
<dbReference type="GO" id="GO:0003700">
    <property type="term" value="F:DNA-binding transcription factor activity"/>
    <property type="evidence" value="ECO:0007669"/>
    <property type="project" value="TreeGrafter"/>
</dbReference>
<dbReference type="AlphaFoldDB" id="A0A4R5YM56"/>
<evidence type="ECO:0000256" key="1">
    <source>
        <dbReference type="ARBA" id="ARBA00023125"/>
    </source>
</evidence>
<evidence type="ECO:0000313" key="4">
    <source>
        <dbReference type="EMBL" id="TDL44364.1"/>
    </source>
</evidence>
<sequence>MTTVPRLPARTRLLQAADRVLFDRGIRATPVDELLREAEVSAATLYTHFGSKDALVAEALRVRLADWRAVWDQHVVAAADDTARLLAVFDALASYRRDQPHPARWCAFLAAATELPEAADEIGAVLAADTALLTERLLHLSRPLAGDRAQDLADEVLLAYGGTLAAFLRGTPRSPIDVGRRLASAAVRAHRRD</sequence>
<dbReference type="Proteomes" id="UP000295163">
    <property type="component" value="Unassembled WGS sequence"/>
</dbReference>
<comment type="caution">
    <text evidence="4">The sequence shown here is derived from an EMBL/GenBank/DDBJ whole genome shotgun (WGS) entry which is preliminary data.</text>
</comment>
<dbReference type="SUPFAM" id="SSF48498">
    <property type="entry name" value="Tetracyclin repressor-like, C-terminal domain"/>
    <property type="match status" value="1"/>
</dbReference>
<organism evidence="4 5">
    <name type="scientific">Kocuria rosea</name>
    <name type="common">Deinococcus erythromyxa</name>
    <name type="synonym">Micrococcus rubens</name>
    <dbReference type="NCBI Taxonomy" id="1275"/>
    <lineage>
        <taxon>Bacteria</taxon>
        <taxon>Bacillati</taxon>
        <taxon>Actinomycetota</taxon>
        <taxon>Actinomycetes</taxon>
        <taxon>Micrococcales</taxon>
        <taxon>Micrococcaceae</taxon>
        <taxon>Kocuria</taxon>
    </lineage>
</organism>
<dbReference type="RefSeq" id="WP_133409471.1">
    <property type="nucleotide sequence ID" value="NZ_SMZT01000002.1"/>
</dbReference>
<dbReference type="InterPro" id="IPR036271">
    <property type="entry name" value="Tet_transcr_reg_TetR-rel_C_sf"/>
</dbReference>
<dbReference type="SUPFAM" id="SSF46689">
    <property type="entry name" value="Homeodomain-like"/>
    <property type="match status" value="1"/>
</dbReference>
<evidence type="ECO:0000313" key="5">
    <source>
        <dbReference type="Proteomes" id="UP000295163"/>
    </source>
</evidence>
<feature type="DNA-binding region" description="H-T-H motif" evidence="2">
    <location>
        <begin position="30"/>
        <end position="49"/>
    </location>
</feature>
<gene>
    <name evidence="4" type="ORF">E2R59_04535</name>
</gene>
<reference evidence="4 5" key="1">
    <citation type="submission" date="2019-03" db="EMBL/GenBank/DDBJ databases">
        <title>Genome Sequencing and Assembly of Various Microbes Isolated from Partially Reclaimed Soil and Acid Mine Drainage (AMD) Site.</title>
        <authorList>
            <person name="Steinbock B."/>
            <person name="Bechtold R."/>
            <person name="Sevigny J.L."/>
            <person name="Thomas D."/>
            <person name="Cuthill L.R."/>
            <person name="Aveiro Johannsen E.J."/>
            <person name="Thomas K."/>
            <person name="Ghosh A."/>
        </authorList>
    </citation>
    <scope>NUCLEOTIDE SEQUENCE [LARGE SCALE GENOMIC DNA]</scope>
    <source>
        <strain evidence="4 5">S-A3</strain>
    </source>
</reference>
<evidence type="ECO:0000259" key="3">
    <source>
        <dbReference type="PROSITE" id="PS50977"/>
    </source>
</evidence>
<name>A0A4R5YM56_KOCRO</name>
<dbReference type="PRINTS" id="PR00455">
    <property type="entry name" value="HTHTETR"/>
</dbReference>
<keyword evidence="1 2" id="KW-0238">DNA-binding</keyword>
<evidence type="ECO:0000256" key="2">
    <source>
        <dbReference type="PROSITE-ProRule" id="PRU00335"/>
    </source>
</evidence>
<dbReference type="InterPro" id="IPR009057">
    <property type="entry name" value="Homeodomain-like_sf"/>
</dbReference>
<dbReference type="EMBL" id="SMZT01000002">
    <property type="protein sequence ID" value="TDL44364.1"/>
    <property type="molecule type" value="Genomic_DNA"/>
</dbReference>
<dbReference type="PANTHER" id="PTHR30055:SF200">
    <property type="entry name" value="HTH-TYPE TRANSCRIPTIONAL REPRESSOR BDCR"/>
    <property type="match status" value="1"/>
</dbReference>
<protein>
    <submittedName>
        <fullName evidence="4">TetR/AcrR family transcriptional regulator</fullName>
    </submittedName>
</protein>
<dbReference type="Gene3D" id="1.10.357.10">
    <property type="entry name" value="Tetracycline Repressor, domain 2"/>
    <property type="match status" value="1"/>
</dbReference>
<dbReference type="PANTHER" id="PTHR30055">
    <property type="entry name" value="HTH-TYPE TRANSCRIPTIONAL REGULATOR RUTR"/>
    <property type="match status" value="1"/>
</dbReference>
<proteinExistence type="predicted"/>
<dbReference type="InterPro" id="IPR001647">
    <property type="entry name" value="HTH_TetR"/>
</dbReference>
<accession>A0A4R5YM56</accession>
<dbReference type="PROSITE" id="PS50977">
    <property type="entry name" value="HTH_TETR_2"/>
    <property type="match status" value="1"/>
</dbReference>
<dbReference type="GeneID" id="64346670"/>
<feature type="domain" description="HTH tetR-type" evidence="3">
    <location>
        <begin position="7"/>
        <end position="67"/>
    </location>
</feature>
<dbReference type="Pfam" id="PF00440">
    <property type="entry name" value="TetR_N"/>
    <property type="match status" value="1"/>
</dbReference>
<dbReference type="InterPro" id="IPR050109">
    <property type="entry name" value="HTH-type_TetR-like_transc_reg"/>
</dbReference>